<accession>A0ACB7GCF6</accession>
<organism evidence="1 2">
    <name type="scientific">Manihot esculenta</name>
    <name type="common">Cassava</name>
    <name type="synonym">Jatropha manihot</name>
    <dbReference type="NCBI Taxonomy" id="3983"/>
    <lineage>
        <taxon>Eukaryota</taxon>
        <taxon>Viridiplantae</taxon>
        <taxon>Streptophyta</taxon>
        <taxon>Embryophyta</taxon>
        <taxon>Tracheophyta</taxon>
        <taxon>Spermatophyta</taxon>
        <taxon>Magnoliopsida</taxon>
        <taxon>eudicotyledons</taxon>
        <taxon>Gunneridae</taxon>
        <taxon>Pentapetalae</taxon>
        <taxon>rosids</taxon>
        <taxon>fabids</taxon>
        <taxon>Malpighiales</taxon>
        <taxon>Euphorbiaceae</taxon>
        <taxon>Crotonoideae</taxon>
        <taxon>Manihoteae</taxon>
        <taxon>Manihot</taxon>
    </lineage>
</organism>
<dbReference type="Proteomes" id="UP000091857">
    <property type="component" value="Chromosome 15"/>
</dbReference>
<evidence type="ECO:0000313" key="1">
    <source>
        <dbReference type="EMBL" id="KAG8637927.1"/>
    </source>
</evidence>
<evidence type="ECO:0000313" key="2">
    <source>
        <dbReference type="Proteomes" id="UP000091857"/>
    </source>
</evidence>
<proteinExistence type="predicted"/>
<sequence length="188" mass="21563">MKRSEENVEDVRVAEKILRLLDTKFNNVVVAIEESKDLYPMINNSSKEEVNYADVEEEEHSVLLLTHTGDKDKNFWYLNSDASNHMTGNKDLFSSLNESEGSTISFGDKTKVLIIGEGDILFKLRNGGYDFISQVYYVPVLKSNILNLGKEKKKITRVLMSKNRIFRIQLNTDLTKYLKATTTNTSWL</sequence>
<gene>
    <name evidence="1" type="ORF">MANES_15G176964v8</name>
</gene>
<dbReference type="EMBL" id="CM004401">
    <property type="protein sequence ID" value="KAG8637927.1"/>
    <property type="molecule type" value="Genomic_DNA"/>
</dbReference>
<reference evidence="2" key="1">
    <citation type="journal article" date="2016" name="Nat. Biotechnol.">
        <title>Sequencing wild and cultivated cassava and related species reveals extensive interspecific hybridization and genetic diversity.</title>
        <authorList>
            <person name="Bredeson J.V."/>
            <person name="Lyons J.B."/>
            <person name="Prochnik S.E."/>
            <person name="Wu G.A."/>
            <person name="Ha C.M."/>
            <person name="Edsinger-Gonzales E."/>
            <person name="Grimwood J."/>
            <person name="Schmutz J."/>
            <person name="Rabbi I.Y."/>
            <person name="Egesi C."/>
            <person name="Nauluvula P."/>
            <person name="Lebot V."/>
            <person name="Ndunguru J."/>
            <person name="Mkamilo G."/>
            <person name="Bart R.S."/>
            <person name="Setter T.L."/>
            <person name="Gleadow R.M."/>
            <person name="Kulakow P."/>
            <person name="Ferguson M.E."/>
            <person name="Rounsley S."/>
            <person name="Rokhsar D.S."/>
        </authorList>
    </citation>
    <scope>NUCLEOTIDE SEQUENCE [LARGE SCALE GENOMIC DNA]</scope>
    <source>
        <strain evidence="2">cv. AM560-2</strain>
    </source>
</reference>
<name>A0ACB7GCF6_MANES</name>
<protein>
    <submittedName>
        <fullName evidence="1">Uncharacterized protein</fullName>
    </submittedName>
</protein>
<keyword evidence="2" id="KW-1185">Reference proteome</keyword>
<comment type="caution">
    <text evidence="1">The sequence shown here is derived from an EMBL/GenBank/DDBJ whole genome shotgun (WGS) entry which is preliminary data.</text>
</comment>